<organism evidence="2 3">
    <name type="scientific">Halopseudomonas litoralis</name>
    <dbReference type="NCBI Taxonomy" id="797277"/>
    <lineage>
        <taxon>Bacteria</taxon>
        <taxon>Pseudomonadati</taxon>
        <taxon>Pseudomonadota</taxon>
        <taxon>Gammaproteobacteria</taxon>
        <taxon>Pseudomonadales</taxon>
        <taxon>Pseudomonadaceae</taxon>
        <taxon>Halopseudomonas</taxon>
    </lineage>
</organism>
<dbReference type="EMBL" id="LT629748">
    <property type="protein sequence ID" value="SDS15419.1"/>
    <property type="molecule type" value="Genomic_DNA"/>
</dbReference>
<keyword evidence="1" id="KW-1133">Transmembrane helix</keyword>
<dbReference type="STRING" id="797277.SAMN05216198_1304"/>
<evidence type="ECO:0000313" key="2">
    <source>
        <dbReference type="EMBL" id="SDS15419.1"/>
    </source>
</evidence>
<evidence type="ECO:0000313" key="3">
    <source>
        <dbReference type="Proteomes" id="UP000243426"/>
    </source>
</evidence>
<keyword evidence="1" id="KW-0472">Membrane</keyword>
<name>A0A1H1PXJ4_9GAMM</name>
<protein>
    <submittedName>
        <fullName evidence="2">Uncharacterized protein</fullName>
    </submittedName>
</protein>
<dbReference type="Proteomes" id="UP000243426">
    <property type="component" value="Chromosome I"/>
</dbReference>
<feature type="transmembrane region" description="Helical" evidence="1">
    <location>
        <begin position="199"/>
        <end position="217"/>
    </location>
</feature>
<gene>
    <name evidence="2" type="ORF">SAMN05216198_1304</name>
</gene>
<proteinExistence type="predicted"/>
<accession>A0A1H1PXJ4</accession>
<evidence type="ECO:0000256" key="1">
    <source>
        <dbReference type="SAM" id="Phobius"/>
    </source>
</evidence>
<dbReference type="AlphaFoldDB" id="A0A1H1PXJ4"/>
<keyword evidence="1" id="KW-0812">Transmembrane</keyword>
<keyword evidence="3" id="KW-1185">Reference proteome</keyword>
<sequence>MDKSSLIGRVHRALVNFVETGPSGLCAELVHTVCLKGMRTGMDILAMIITPQTPPSPLCDNDIKMFVSPKDRLDFYRKEIHSEADNLSARTNAYLTAQSFLVIAYASSMANTNAEWGPIFTLIVPPMLALFGILSSINAWPGIHAACDIIDHWHRKQTDLLNCEPATGPVYDDAPLFSSWESTYQGQSKALMFSKRTPWLFSGFWAFLGIFALVIQLL</sequence>
<reference evidence="3" key="1">
    <citation type="submission" date="2016-10" db="EMBL/GenBank/DDBJ databases">
        <authorList>
            <person name="Varghese N."/>
            <person name="Submissions S."/>
        </authorList>
    </citation>
    <scope>NUCLEOTIDE SEQUENCE [LARGE SCALE GENOMIC DNA]</scope>
    <source>
        <strain evidence="3">2SM5</strain>
    </source>
</reference>